<dbReference type="InterPro" id="IPR004193">
    <property type="entry name" value="Glyco_hydro_13_N"/>
</dbReference>
<dbReference type="SMART" id="SM00642">
    <property type="entry name" value="Aamy"/>
    <property type="match status" value="1"/>
</dbReference>
<evidence type="ECO:0000256" key="6">
    <source>
        <dbReference type="ARBA" id="ARBA00022676"/>
    </source>
</evidence>
<sequence length="1358" mass="144652">MSLRVTPGSPAVLGLRLDGSGADVAVLSAHAERVELCLFDPDGRETARLALPGRTGDVRHAHVEGIAEGQLYALRAHGPWDPAAGHRFNPAKLLLDPWALAFTGEPRWHEALCAHAPGDPLSPDPTDSAPFMPRCIAVHDRPKVDPAERPRHAPEALVVYEAHVRGLTELHPEVPAEIRGTYEALGHPAILAHLKRQGVTALELLPVHAFMDEPHLVRLGLTNYWGYNTFGFFAPSPRYMGPKGAQGLREAIAALHGAGIEVILDVVYNHSAESDEDGPSILFRGLDDASWYRHHPDAPGGYSNETGCGNTLDLSKSFAQRLTLESLRWWAERMGVDGFRFDLAPVLARGRDGEVDLTSDFLATLRADPALADLHLIAEPWDIGPGGWRTGEFPPGWRDWNDGFRDAARRFWKGEPRGMHDLASGLLGSAEAFDHDHRPAWSSVNFVSAHDGFTLADLTLYAERRNWANGEDNRDGHAHEDSDPMGPEGPGGPEQEAARARRRRNLLLTVFVAQGTPMLRAGDEVAQSQGGNNNAYCQDNETTWIDWARGDETLAAFAAACAALRARLPVLRQPGFLHGAPRPDGLPDSEWAALTGGAPDWEDDALPGLVLVLRGGADCAPVAIAINAGAAPSPLVLPEPGPGLRWRLALDAARPDGAPQAPDTPPLEIEADHALVFEAVPAEPAAARLAREVGVFDRYFEITGAEHVASDATRAALLAAMGLPTGEAEAEAALAARRAAAARRLPREVVLEAAGPDGQGGEPWTLPVPLGWVLTLEDGGVLRGGAGEPTPPLPPGLHLLEAGGESVLVAAAPASAPTVEAVAGRARVWGLTGAVYALTGPQSLAEGDFADLAEAAASAAPLGAAFLGVNPIHALGTAYGGISPYSPSTRVALDARRVAPRLVEGYAPHLLPGDAMQALAAWEGRPLADPELHRRLREPALRALYARSWATPGAPEAEAFEGWLAGAGAARVPFAIYEALSERHGDDWRAWPPALQDPASAEVAAFAAIEADRIRWHAWLQWQAEEQLAAAQAAATQAGMALGLYLDIAVGVRPGGAETWSSPAAFARGVSLGAPPDALNSQGQAWGLAPYDPEGLRALRYAPFREMLRAAMKHAGAVRIDHVIGLDRCFWAPEDGTPGGYVKYPTEMLMALVRIEAAKRNCVVVGEDLGTVPDGLRERLAASHLHGCAILQFEGGPHGYRNPRDFAEASLAAFGTHDTPTLAGWWAADDADLRLSLGHIDAAGAEAVRAERALCRAAMCRLLAEEDLLPEGLDPEAPPTLADAALRDAIHALLARGTSALMAVQIDDVFGVREPQNVPGTTVEAPNWRRRHPVAAAQIGGADVLRALAQRLEFERTR</sequence>
<evidence type="ECO:0000256" key="13">
    <source>
        <dbReference type="RuleBase" id="RU361207"/>
    </source>
</evidence>
<dbReference type="SUPFAM" id="SSF51445">
    <property type="entry name" value="(Trans)glycosidases"/>
    <property type="match status" value="2"/>
</dbReference>
<comment type="catalytic activity">
    <reaction evidence="1 13">
        <text>Transfers a segment of a (1-&gt;4)-alpha-D-glucan to a new position in an acceptor, which may be glucose or a (1-&gt;4)-alpha-D-glucan.</text>
        <dbReference type="EC" id="2.4.1.25"/>
    </reaction>
</comment>
<dbReference type="GO" id="GO:0004134">
    <property type="term" value="F:4-alpha-glucanotransferase activity"/>
    <property type="evidence" value="ECO:0007669"/>
    <property type="project" value="UniProtKB-EC"/>
</dbReference>
<evidence type="ECO:0000256" key="9">
    <source>
        <dbReference type="ARBA" id="ARBA00023277"/>
    </source>
</evidence>
<comment type="similarity">
    <text evidence="3">Belongs to the glycosyl hydrolase 13 family.</text>
</comment>
<dbReference type="Pfam" id="PF02922">
    <property type="entry name" value="CBM_48"/>
    <property type="match status" value="1"/>
</dbReference>
<dbReference type="STRING" id="1114924.SAMN05216258_105442"/>
<evidence type="ECO:0000256" key="3">
    <source>
        <dbReference type="ARBA" id="ARBA00008061"/>
    </source>
</evidence>
<evidence type="ECO:0000256" key="5">
    <source>
        <dbReference type="ARBA" id="ARBA00020295"/>
    </source>
</evidence>
<dbReference type="InterPro" id="IPR014756">
    <property type="entry name" value="Ig_E-set"/>
</dbReference>
<comment type="similarity">
    <text evidence="2 13">Belongs to the disproportionating enzyme family.</text>
</comment>
<name>A0A1I3H107_9RHOB</name>
<evidence type="ECO:0000256" key="10">
    <source>
        <dbReference type="ARBA" id="ARBA00023295"/>
    </source>
</evidence>
<dbReference type="NCBIfam" id="TIGR00217">
    <property type="entry name" value="malQ"/>
    <property type="match status" value="1"/>
</dbReference>
<evidence type="ECO:0000256" key="1">
    <source>
        <dbReference type="ARBA" id="ARBA00000439"/>
    </source>
</evidence>
<dbReference type="GO" id="GO:0004135">
    <property type="term" value="F:amylo-alpha-1,6-glucosidase activity"/>
    <property type="evidence" value="ECO:0007669"/>
    <property type="project" value="InterPro"/>
</dbReference>
<accession>A0A1I3H107</accession>
<keyword evidence="17" id="KW-1185">Reference proteome</keyword>
<dbReference type="EC" id="2.4.1.25" evidence="4 13"/>
<feature type="domain" description="Glycosyl hydrolase family 13 catalytic" evidence="15">
    <location>
        <begin position="184"/>
        <end position="565"/>
    </location>
</feature>
<keyword evidence="9 13" id="KW-0119">Carbohydrate metabolism</keyword>
<evidence type="ECO:0000313" key="17">
    <source>
        <dbReference type="Proteomes" id="UP000199377"/>
    </source>
</evidence>
<dbReference type="Gene3D" id="3.20.20.80">
    <property type="entry name" value="Glycosidases"/>
    <property type="match status" value="2"/>
</dbReference>
<evidence type="ECO:0000256" key="7">
    <source>
        <dbReference type="ARBA" id="ARBA00022679"/>
    </source>
</evidence>
<evidence type="ECO:0000313" key="16">
    <source>
        <dbReference type="EMBL" id="SFI29237.1"/>
    </source>
</evidence>
<evidence type="ECO:0000259" key="15">
    <source>
        <dbReference type="SMART" id="SM00642"/>
    </source>
</evidence>
<dbReference type="GO" id="GO:0005980">
    <property type="term" value="P:glycogen catabolic process"/>
    <property type="evidence" value="ECO:0007669"/>
    <property type="project" value="InterPro"/>
</dbReference>
<evidence type="ECO:0000256" key="2">
    <source>
        <dbReference type="ARBA" id="ARBA00005684"/>
    </source>
</evidence>
<dbReference type="CDD" id="cd11326">
    <property type="entry name" value="AmyAc_Glg_debranch"/>
    <property type="match status" value="1"/>
</dbReference>
<evidence type="ECO:0000256" key="14">
    <source>
        <dbReference type="SAM" id="MobiDB-lite"/>
    </source>
</evidence>
<dbReference type="SUPFAM" id="SSF51011">
    <property type="entry name" value="Glycosyl hydrolase domain"/>
    <property type="match status" value="1"/>
</dbReference>
<dbReference type="CDD" id="cd02856">
    <property type="entry name" value="E_set_GDE_Isoamylase_N"/>
    <property type="match status" value="1"/>
</dbReference>
<dbReference type="SUPFAM" id="SSF81296">
    <property type="entry name" value="E set domains"/>
    <property type="match status" value="1"/>
</dbReference>
<feature type="region of interest" description="Disordered" evidence="14">
    <location>
        <begin position="471"/>
        <end position="499"/>
    </location>
</feature>
<dbReference type="OrthoDB" id="3236218at2"/>
<dbReference type="Gene3D" id="2.60.40.10">
    <property type="entry name" value="Immunoglobulins"/>
    <property type="match status" value="1"/>
</dbReference>
<dbReference type="NCBIfam" id="TIGR02100">
    <property type="entry name" value="glgX_debranch"/>
    <property type="match status" value="1"/>
</dbReference>
<dbReference type="RefSeq" id="WP_092860250.1">
    <property type="nucleotide sequence ID" value="NZ_FOQH01000005.1"/>
</dbReference>
<evidence type="ECO:0000256" key="8">
    <source>
        <dbReference type="ARBA" id="ARBA00022801"/>
    </source>
</evidence>
<evidence type="ECO:0000256" key="12">
    <source>
        <dbReference type="ARBA" id="ARBA00031501"/>
    </source>
</evidence>
<keyword evidence="6 13" id="KW-0328">Glycosyltransferase</keyword>
<dbReference type="InterPro" id="IPR003385">
    <property type="entry name" value="Glyco_hydro_77"/>
</dbReference>
<dbReference type="Pfam" id="PF02446">
    <property type="entry name" value="Glyco_hydro_77"/>
    <property type="match status" value="1"/>
</dbReference>
<proteinExistence type="inferred from homology"/>
<dbReference type="InterPro" id="IPR013783">
    <property type="entry name" value="Ig-like_fold"/>
</dbReference>
<evidence type="ECO:0000256" key="11">
    <source>
        <dbReference type="ARBA" id="ARBA00031423"/>
    </source>
</evidence>
<dbReference type="PANTHER" id="PTHR43002">
    <property type="entry name" value="GLYCOGEN DEBRANCHING ENZYME"/>
    <property type="match status" value="1"/>
</dbReference>
<protein>
    <recommendedName>
        <fullName evidence="5 13">4-alpha-glucanotransferase</fullName>
        <ecNumber evidence="4 13">2.4.1.25</ecNumber>
    </recommendedName>
    <alternativeName>
        <fullName evidence="11 13">Amylomaltase</fullName>
    </alternativeName>
    <alternativeName>
        <fullName evidence="12 13">Disproportionating enzyme</fullName>
    </alternativeName>
</protein>
<keyword evidence="10" id="KW-0326">Glycosidase</keyword>
<keyword evidence="8" id="KW-0378">Hydrolase</keyword>
<dbReference type="InterPro" id="IPR017853">
    <property type="entry name" value="GH"/>
</dbReference>
<dbReference type="Proteomes" id="UP000199377">
    <property type="component" value="Unassembled WGS sequence"/>
</dbReference>
<feature type="compositionally biased region" description="Basic and acidic residues" evidence="14">
    <location>
        <begin position="471"/>
        <end position="482"/>
    </location>
</feature>
<dbReference type="InterPro" id="IPR044505">
    <property type="entry name" value="GlgX_Isoamylase_N_E_set"/>
</dbReference>
<dbReference type="EMBL" id="FOQH01000005">
    <property type="protein sequence ID" value="SFI29237.1"/>
    <property type="molecule type" value="Genomic_DNA"/>
</dbReference>
<dbReference type="InterPro" id="IPR006047">
    <property type="entry name" value="GH13_cat_dom"/>
</dbReference>
<keyword evidence="7 13" id="KW-0808">Transferase</keyword>
<dbReference type="InterPro" id="IPR011837">
    <property type="entry name" value="Glycogen_debranch_GlgX"/>
</dbReference>
<organism evidence="16 17">
    <name type="scientific">Albimonas pacifica</name>
    <dbReference type="NCBI Taxonomy" id="1114924"/>
    <lineage>
        <taxon>Bacteria</taxon>
        <taxon>Pseudomonadati</taxon>
        <taxon>Pseudomonadota</taxon>
        <taxon>Alphaproteobacteria</taxon>
        <taxon>Rhodobacterales</taxon>
        <taxon>Paracoccaceae</taxon>
        <taxon>Albimonas</taxon>
    </lineage>
</organism>
<evidence type="ECO:0000256" key="4">
    <source>
        <dbReference type="ARBA" id="ARBA00012560"/>
    </source>
</evidence>
<reference evidence="16 17" key="1">
    <citation type="submission" date="2016-10" db="EMBL/GenBank/DDBJ databases">
        <authorList>
            <person name="de Groot N.N."/>
        </authorList>
    </citation>
    <scope>NUCLEOTIDE SEQUENCE [LARGE SCALE GENOMIC DNA]</scope>
    <source>
        <strain evidence="16 17">CGMCC 1.11030</strain>
    </source>
</reference>
<gene>
    <name evidence="16" type="ORF">SAMN05216258_105442</name>
</gene>